<evidence type="ECO:0000313" key="1">
    <source>
        <dbReference type="EMBL" id="CAJ2653924.1"/>
    </source>
</evidence>
<organism evidence="1 2">
    <name type="scientific">Trifolium pratense</name>
    <name type="common">Red clover</name>
    <dbReference type="NCBI Taxonomy" id="57577"/>
    <lineage>
        <taxon>Eukaryota</taxon>
        <taxon>Viridiplantae</taxon>
        <taxon>Streptophyta</taxon>
        <taxon>Embryophyta</taxon>
        <taxon>Tracheophyta</taxon>
        <taxon>Spermatophyta</taxon>
        <taxon>Magnoliopsida</taxon>
        <taxon>eudicotyledons</taxon>
        <taxon>Gunneridae</taxon>
        <taxon>Pentapetalae</taxon>
        <taxon>rosids</taxon>
        <taxon>fabids</taxon>
        <taxon>Fabales</taxon>
        <taxon>Fabaceae</taxon>
        <taxon>Papilionoideae</taxon>
        <taxon>50 kb inversion clade</taxon>
        <taxon>NPAAA clade</taxon>
        <taxon>Hologalegina</taxon>
        <taxon>IRL clade</taxon>
        <taxon>Trifolieae</taxon>
        <taxon>Trifolium</taxon>
    </lineage>
</organism>
<gene>
    <name evidence="1" type="ORF">MILVUS5_LOCUS21181</name>
</gene>
<protein>
    <submittedName>
        <fullName evidence="1">Uncharacterized protein</fullName>
    </submittedName>
</protein>
<accession>A0ACB0KCV3</accession>
<dbReference type="EMBL" id="CASHSV030000206">
    <property type="protein sequence ID" value="CAJ2653924.1"/>
    <property type="molecule type" value="Genomic_DNA"/>
</dbReference>
<comment type="caution">
    <text evidence="1">The sequence shown here is derived from an EMBL/GenBank/DDBJ whole genome shotgun (WGS) entry which is preliminary data.</text>
</comment>
<reference evidence="1" key="1">
    <citation type="submission" date="2023-10" db="EMBL/GenBank/DDBJ databases">
        <authorList>
            <person name="Rodriguez Cubillos JULIANA M."/>
            <person name="De Vega J."/>
        </authorList>
    </citation>
    <scope>NUCLEOTIDE SEQUENCE</scope>
</reference>
<sequence length="1648" mass="188102">MRPFLDEHGTIFQHTCVHTPQQNGVVERKHRHLLNVARALRFQANLPLQFWGESVQTTCYLINRLPTPLLSHKSPYELLHKSPPNYSNLRVFGCLCYATNLNPNNKFDYRARRCIFIGYPLGQKGYRVYDLEGKVFFTSRDVIFHEHTFPLHNLPPENQDDNNPVLPLPDDPVALPEPDTTHSYSPNTTFDPSPNITQSHPTPASGPTHKPLQVYHRRHPHATPNSLPAPPTMTSLLEDNSPLEDTPYSDHPSALPIPPPSSPPTTSSQPSPIQQAPRPSSLIPDLSTSLTSSRFQNACHDSNWVAAMNSEIQALEENKTWSMVPLPLGQRPIGCKWVFKIKYNADGTIERHKARLVAKGFTQREGIDYKDTFAPVAKLITVRCLLAIAAVRHWPLHQMDVQNAFLHGDLVEEVYMLPPPGYCRQGENVVCRLHKSLYGLKQASRSWFQRFSCAIQEIGFQQSKVDYSLFTQVRGDSITVVLLYVDDMVITGNNETTINDLKKFLNSCFKIKDLGVLKYFLGIEVARSKAGITICQRKYTLDILEEAGLLGAKPAMVPMEPDLVLTENESESLKDPTRYRRLVGKLIYLTISRPEITYSVNTLSQFMQEPKVHHMKAAHRLLQYLKAALGQGLLFPSDNSLNLIGYCDADWARCPTTRRSVTGYCIFLVKSLISWKSKKQATISRSSAEAEYRSMAAATCELSWLRYLLKDLHVPHPEAAKLFCDNQAALHIAANPVYHERTKHIELDCHTVRERIKRGEIKTEYFKFLRMWTLHDDCKNIVQDSWNTNVLGCPMFVLSKKLKMLKDRLKVWNKECFGNVHDYVKVSEQHLQQVQDQIQNNGHSDALLEEEKEAHRLYEDALTRQEVFWQEKARLNWHLEGDRNTKYFYRMAKIKTSSKLITSLQVGENVLTDQSQIAEHIVNYYKSLFCTNTVLQEQLLAQEVIPNLITDDINAVLTLLPSHQEVKAAVFALNKDNAPGPDGFGAFFFQHFWDIVKTDVTNAVIDFFITSWILPGFNSNIIALLPKTPEATSIDQYRPIAMANFKFKIISKIIADRLASIMPSIISEEQRGKPKVCHLQPIADKIKIKLSAWKASLLSMAGRVQLVRSVIQSMMMYSISLYSWPVSLIKEVERCIRNFLWSGDIEMKKLVTVSWKKVCRPLSQGGLNLRSLSSLNKATNLKLCWNLINSQNSWANLLKDRVIRKRNIIHHHISSSIWSSIKEEFSVITDNTIWLLGNGEEINFWNDNWCGTILAEQFNVPVHIRQSLTSTVSDYMLNGQWIFPPQMHQHFSNLVCIVQQETIPSETSQDKLIWKHSDTGDLQLQEAYNFKLQQLQDLDWAEAIWNSDIPPSKSLLVWRLMHNKIPTYENLKVRVPQFTSMDDMWKICDLNWSPQCKIAVTAALINLLNILWFVRNQARFNNKFISWRSAISMLIASTSLSGNNTSKVSSNSVRDFTILKHFKVTIHHPRIPVIKEILWNPPLPTWIKCNIDGASKDNPGLSSCGGIFRTNAEPLGISTSYQAELCGAIRAIEIAHQFNWHNLWLESDSASVVSAVSNVADTIPWSLKNRWHNAMILFRQMNCIVTHIFREGNQVADTLANQGLTLHSIYYWHEAPMFIRDSYVKNKFGVPVFRDLPSAKLSQPTPNG</sequence>
<dbReference type="Proteomes" id="UP001177021">
    <property type="component" value="Unassembled WGS sequence"/>
</dbReference>
<keyword evidence="2" id="KW-1185">Reference proteome</keyword>
<name>A0ACB0KCV3_TRIPR</name>
<proteinExistence type="predicted"/>
<evidence type="ECO:0000313" key="2">
    <source>
        <dbReference type="Proteomes" id="UP001177021"/>
    </source>
</evidence>